<comment type="caution">
    <text evidence="2">The sequence shown here is derived from an EMBL/GenBank/DDBJ whole genome shotgun (WGS) entry which is preliminary data.</text>
</comment>
<evidence type="ECO:0000313" key="2">
    <source>
        <dbReference type="EMBL" id="OWM82798.1"/>
    </source>
</evidence>
<evidence type="ECO:0000256" key="1">
    <source>
        <dbReference type="SAM" id="MobiDB-lite"/>
    </source>
</evidence>
<dbReference type="EMBL" id="MTKT01001958">
    <property type="protein sequence ID" value="OWM82798.1"/>
    <property type="molecule type" value="Genomic_DNA"/>
</dbReference>
<name>A0A218XDC0_PUNGR</name>
<proteinExistence type="predicted"/>
<sequence length="361" mass="41047">MLGMGHRLGAEILDSPGLLGRGCRWLRGGFNDGQRPAEEEWRAAGFCEGARGTRRVKENAEGVEGSFPKLRAFREEERVCCDDEGAVGSVELRYQGEWQLEFFRDEERSGCREEGVQRPTEEEWRAASFCEGARGTRRVKENAEGVEGSFPKLRAFREEERVCCDDEGAVGSVELRYQGEWQLEFFRDEEWSGGREERVQRPTEEEWRAASFCEGARGTRRVKENAEGVEGSFPKLRAFREEERVCCDDEGAVGSVELRYQGEWQLEFFREDERSCGREEGVQTRLVGEHPERGTGLDGDAGNGAPDGRGDSGQSRTPWKRRPVALGWFQRVEGARFWLFVPLSSRLRESPAVPPERTETN</sequence>
<gene>
    <name evidence="2" type="ORF">CDL15_Pgr008679</name>
</gene>
<feature type="compositionally biased region" description="Basic and acidic residues" evidence="1">
    <location>
        <begin position="280"/>
        <end position="295"/>
    </location>
</feature>
<reference evidence="3" key="1">
    <citation type="journal article" date="2017" name="Plant J.">
        <title>The pomegranate (Punica granatum L.) genome and the genomics of punicalagin biosynthesis.</title>
        <authorList>
            <person name="Qin G."/>
            <person name="Xu C."/>
            <person name="Ming R."/>
            <person name="Tang H."/>
            <person name="Guyot R."/>
            <person name="Kramer E.M."/>
            <person name="Hu Y."/>
            <person name="Yi X."/>
            <person name="Qi Y."/>
            <person name="Xu X."/>
            <person name="Gao Z."/>
            <person name="Pan H."/>
            <person name="Jian J."/>
            <person name="Tian Y."/>
            <person name="Yue Z."/>
            <person name="Xu Y."/>
        </authorList>
    </citation>
    <scope>NUCLEOTIDE SEQUENCE [LARGE SCALE GENOMIC DNA]</scope>
    <source>
        <strain evidence="3">cv. Dabenzi</strain>
    </source>
</reference>
<feature type="region of interest" description="Disordered" evidence="1">
    <location>
        <begin position="280"/>
        <end position="319"/>
    </location>
</feature>
<protein>
    <submittedName>
        <fullName evidence="2">Uncharacterized protein</fullName>
    </submittedName>
</protein>
<feature type="compositionally biased region" description="Gly residues" evidence="1">
    <location>
        <begin position="296"/>
        <end position="307"/>
    </location>
</feature>
<accession>A0A218XDC0</accession>
<dbReference type="Proteomes" id="UP000197138">
    <property type="component" value="Unassembled WGS sequence"/>
</dbReference>
<evidence type="ECO:0000313" key="3">
    <source>
        <dbReference type="Proteomes" id="UP000197138"/>
    </source>
</evidence>
<dbReference type="AlphaFoldDB" id="A0A218XDC0"/>
<organism evidence="2 3">
    <name type="scientific">Punica granatum</name>
    <name type="common">Pomegranate</name>
    <dbReference type="NCBI Taxonomy" id="22663"/>
    <lineage>
        <taxon>Eukaryota</taxon>
        <taxon>Viridiplantae</taxon>
        <taxon>Streptophyta</taxon>
        <taxon>Embryophyta</taxon>
        <taxon>Tracheophyta</taxon>
        <taxon>Spermatophyta</taxon>
        <taxon>Magnoliopsida</taxon>
        <taxon>eudicotyledons</taxon>
        <taxon>Gunneridae</taxon>
        <taxon>Pentapetalae</taxon>
        <taxon>rosids</taxon>
        <taxon>malvids</taxon>
        <taxon>Myrtales</taxon>
        <taxon>Lythraceae</taxon>
        <taxon>Punica</taxon>
    </lineage>
</organism>